<dbReference type="PANTHER" id="PTHR43415:SF3">
    <property type="entry name" value="GNAT-FAMILY ACETYLTRANSFERASE"/>
    <property type="match status" value="1"/>
</dbReference>
<evidence type="ECO:0000313" key="3">
    <source>
        <dbReference type="EMBL" id="MBI5249433.1"/>
    </source>
</evidence>
<reference evidence="3" key="1">
    <citation type="submission" date="2020-07" db="EMBL/GenBank/DDBJ databases">
        <title>Huge and variable diversity of episymbiotic CPR bacteria and DPANN archaea in groundwater ecosystems.</title>
        <authorList>
            <person name="He C.Y."/>
            <person name="Keren R."/>
            <person name="Whittaker M."/>
            <person name="Farag I.F."/>
            <person name="Doudna J."/>
            <person name="Cate J.H.D."/>
            <person name="Banfield J.F."/>
        </authorList>
    </citation>
    <scope>NUCLEOTIDE SEQUENCE</scope>
    <source>
        <strain evidence="3">NC_groundwater_1664_Pr3_B-0.1um_52_9</strain>
    </source>
</reference>
<dbReference type="SUPFAM" id="SSF55729">
    <property type="entry name" value="Acyl-CoA N-acyltransferases (Nat)"/>
    <property type="match status" value="1"/>
</dbReference>
<feature type="region of interest" description="Disordered" evidence="1">
    <location>
        <begin position="1"/>
        <end position="27"/>
    </location>
</feature>
<dbReference type="GO" id="GO:0016747">
    <property type="term" value="F:acyltransferase activity, transferring groups other than amino-acyl groups"/>
    <property type="evidence" value="ECO:0007669"/>
    <property type="project" value="InterPro"/>
</dbReference>
<feature type="domain" description="N-acetyltransferase" evidence="2">
    <location>
        <begin position="25"/>
        <end position="181"/>
    </location>
</feature>
<evidence type="ECO:0000256" key="1">
    <source>
        <dbReference type="SAM" id="MobiDB-lite"/>
    </source>
</evidence>
<dbReference type="Gene3D" id="3.40.630.30">
    <property type="match status" value="1"/>
</dbReference>
<dbReference type="InterPro" id="IPR000182">
    <property type="entry name" value="GNAT_dom"/>
</dbReference>
<evidence type="ECO:0000313" key="4">
    <source>
        <dbReference type="Proteomes" id="UP000807825"/>
    </source>
</evidence>
<dbReference type="EMBL" id="JACRDE010000218">
    <property type="protein sequence ID" value="MBI5249433.1"/>
    <property type="molecule type" value="Genomic_DNA"/>
</dbReference>
<dbReference type="Pfam" id="PF13302">
    <property type="entry name" value="Acetyltransf_3"/>
    <property type="match status" value="1"/>
</dbReference>
<dbReference type="PROSITE" id="PS51186">
    <property type="entry name" value="GNAT"/>
    <property type="match status" value="1"/>
</dbReference>
<gene>
    <name evidence="3" type="ORF">HY912_08055</name>
</gene>
<comment type="caution">
    <text evidence="3">The sequence shown here is derived from an EMBL/GenBank/DDBJ whole genome shotgun (WGS) entry which is preliminary data.</text>
</comment>
<dbReference type="InterPro" id="IPR016181">
    <property type="entry name" value="Acyl_CoA_acyltransferase"/>
</dbReference>
<organism evidence="3 4">
    <name type="scientific">Desulfomonile tiedjei</name>
    <dbReference type="NCBI Taxonomy" id="2358"/>
    <lineage>
        <taxon>Bacteria</taxon>
        <taxon>Pseudomonadati</taxon>
        <taxon>Thermodesulfobacteriota</taxon>
        <taxon>Desulfomonilia</taxon>
        <taxon>Desulfomonilales</taxon>
        <taxon>Desulfomonilaceae</taxon>
        <taxon>Desulfomonile</taxon>
    </lineage>
</organism>
<proteinExistence type="predicted"/>
<dbReference type="PANTHER" id="PTHR43415">
    <property type="entry name" value="SPERMIDINE N(1)-ACETYLTRANSFERASE"/>
    <property type="match status" value="1"/>
</dbReference>
<protein>
    <submittedName>
        <fullName evidence="3">GNAT family N-acetyltransferase</fullName>
    </submittedName>
</protein>
<name>A0A9D6Z007_9BACT</name>
<dbReference type="AlphaFoldDB" id="A0A9D6Z007"/>
<accession>A0A9D6Z007</accession>
<evidence type="ECO:0000259" key="2">
    <source>
        <dbReference type="PROSITE" id="PS51186"/>
    </source>
</evidence>
<sequence length="184" mass="20982">MATAIERMSTKNAESRPRDSSMTLPKLRYATPEDMDQVFRWRNDPWLISESPGLSTVDWEEHVSWFSEVLDTESHQLFIIESEDGTGMGSVRLDKAGKDRAIITIYLLQPYVGKGCGSIAIKEACNTGFGLWPWMESVHAYVRKDNKPSIMAFSKAGFKVFPRKDDAIFILKELVLRKPKLLHE</sequence>
<dbReference type="Proteomes" id="UP000807825">
    <property type="component" value="Unassembled WGS sequence"/>
</dbReference>